<evidence type="ECO:0000313" key="3">
    <source>
        <dbReference type="Proteomes" id="UP000235371"/>
    </source>
</evidence>
<accession>A0A2J6T490</accession>
<sequence length="247" mass="28920">MTKPWANEPFALIPSPTASKEVSKETLKVATDMCFVHNLFFRNLNAVHLQYEQVTKPEDIADFMVFCQCIHEGIHTHHHHEEEFFFPEVEVYTGQAGLMETNLQQHHAFEEGLKRFGQYVYSTKPHEYNPKDFKEILDSFTPALVKHLNDEIPTLLALEKYGGDKLLNLWQELEKRILAGAIDPYRVMPVALGSFDKTFDKNQVAPFPWFVPYLSWLWFSRKHKGAWRFSPCSIWSKPRELQFAMEK</sequence>
<dbReference type="Gene3D" id="1.20.120.520">
    <property type="entry name" value="nmb1532 protein domain like"/>
    <property type="match status" value="1"/>
</dbReference>
<dbReference type="RefSeq" id="XP_024734741.1">
    <property type="nucleotide sequence ID" value="XM_024878255.1"/>
</dbReference>
<dbReference type="InterPro" id="IPR053206">
    <property type="entry name" value="Dimeric_xanthone_biosynth"/>
</dbReference>
<evidence type="ECO:0000259" key="1">
    <source>
        <dbReference type="Pfam" id="PF01814"/>
    </source>
</evidence>
<dbReference type="InterPro" id="IPR012312">
    <property type="entry name" value="Hemerythrin-like"/>
</dbReference>
<evidence type="ECO:0000313" key="2">
    <source>
        <dbReference type="EMBL" id="PMD57837.1"/>
    </source>
</evidence>
<reference evidence="2 3" key="1">
    <citation type="submission" date="2016-04" db="EMBL/GenBank/DDBJ databases">
        <title>A degradative enzymes factory behind the ericoid mycorrhizal symbiosis.</title>
        <authorList>
            <consortium name="DOE Joint Genome Institute"/>
            <person name="Martino E."/>
            <person name="Morin E."/>
            <person name="Grelet G."/>
            <person name="Kuo A."/>
            <person name="Kohler A."/>
            <person name="Daghino S."/>
            <person name="Barry K."/>
            <person name="Choi C."/>
            <person name="Cichocki N."/>
            <person name="Clum A."/>
            <person name="Copeland A."/>
            <person name="Hainaut M."/>
            <person name="Haridas S."/>
            <person name="Labutti K."/>
            <person name="Lindquist E."/>
            <person name="Lipzen A."/>
            <person name="Khouja H.-R."/>
            <person name="Murat C."/>
            <person name="Ohm R."/>
            <person name="Olson A."/>
            <person name="Spatafora J."/>
            <person name="Veneault-Fourrey C."/>
            <person name="Henrissat B."/>
            <person name="Grigoriev I."/>
            <person name="Martin F."/>
            <person name="Perotto S."/>
        </authorList>
    </citation>
    <scope>NUCLEOTIDE SEQUENCE [LARGE SCALE GENOMIC DNA]</scope>
    <source>
        <strain evidence="2 3">E</strain>
    </source>
</reference>
<dbReference type="Pfam" id="PF01814">
    <property type="entry name" value="Hemerythrin"/>
    <property type="match status" value="1"/>
</dbReference>
<protein>
    <recommendedName>
        <fullName evidence="1">Hemerythrin-like domain-containing protein</fullName>
    </recommendedName>
</protein>
<dbReference type="STRING" id="1095630.A0A2J6T490"/>
<keyword evidence="3" id="KW-1185">Reference proteome</keyword>
<gene>
    <name evidence="2" type="ORF">K444DRAFT_592632</name>
</gene>
<dbReference type="EMBL" id="KZ613843">
    <property type="protein sequence ID" value="PMD57837.1"/>
    <property type="molecule type" value="Genomic_DNA"/>
</dbReference>
<dbReference type="AlphaFoldDB" id="A0A2J6T490"/>
<name>A0A2J6T490_9HELO</name>
<dbReference type="GeneID" id="36586332"/>
<proteinExistence type="predicted"/>
<dbReference type="PANTHER" id="PTHR38048">
    <property type="entry name" value="EXPRESSED PROTEIN"/>
    <property type="match status" value="1"/>
</dbReference>
<dbReference type="PANTHER" id="PTHR38048:SF2">
    <property type="entry name" value="HEMERYTHRIN-LIKE DOMAIN-CONTAINING PROTEIN"/>
    <property type="match status" value="1"/>
</dbReference>
<organism evidence="2 3">
    <name type="scientific">Hyaloscypha bicolor E</name>
    <dbReference type="NCBI Taxonomy" id="1095630"/>
    <lineage>
        <taxon>Eukaryota</taxon>
        <taxon>Fungi</taxon>
        <taxon>Dikarya</taxon>
        <taxon>Ascomycota</taxon>
        <taxon>Pezizomycotina</taxon>
        <taxon>Leotiomycetes</taxon>
        <taxon>Helotiales</taxon>
        <taxon>Hyaloscyphaceae</taxon>
        <taxon>Hyaloscypha</taxon>
        <taxon>Hyaloscypha bicolor</taxon>
    </lineage>
</organism>
<feature type="domain" description="Hemerythrin-like" evidence="1">
    <location>
        <begin position="37"/>
        <end position="151"/>
    </location>
</feature>
<dbReference type="Proteomes" id="UP000235371">
    <property type="component" value="Unassembled WGS sequence"/>
</dbReference>
<dbReference type="InParanoid" id="A0A2J6T490"/>
<dbReference type="OrthoDB" id="58416at2759"/>